<sequence length="169" mass="18735">MLGEKDINKWTQITCKIIIRIILTDSTSSPEMFRPYLILIICSISLSSNAFRWTPGTGRPAEASGSAAAPAHTEAEIPHTLPEPASSEGNDPVHDGHAETLNVIRADSLDHRANEPVFGGEDLSLHDGGYSDMYDSEPELDHPHFINTHTELFINNYYPGQEHLTEQDR</sequence>
<feature type="compositionally biased region" description="Low complexity" evidence="1">
    <location>
        <begin position="60"/>
        <end position="72"/>
    </location>
</feature>
<organism evidence="2 3">
    <name type="scientific">Puccinia graminis f. sp. tritici</name>
    <dbReference type="NCBI Taxonomy" id="56615"/>
    <lineage>
        <taxon>Eukaryota</taxon>
        <taxon>Fungi</taxon>
        <taxon>Dikarya</taxon>
        <taxon>Basidiomycota</taxon>
        <taxon>Pucciniomycotina</taxon>
        <taxon>Pucciniomycetes</taxon>
        <taxon>Pucciniales</taxon>
        <taxon>Pucciniaceae</taxon>
        <taxon>Puccinia</taxon>
    </lineage>
</organism>
<comment type="caution">
    <text evidence="2">The sequence shown here is derived from an EMBL/GenBank/DDBJ whole genome shotgun (WGS) entry which is preliminary data.</text>
</comment>
<dbReference type="Proteomes" id="UP000325313">
    <property type="component" value="Unassembled WGS sequence"/>
</dbReference>
<accession>A0A5B0MXF0</accession>
<reference evidence="2 3" key="1">
    <citation type="submission" date="2019-05" db="EMBL/GenBank/DDBJ databases">
        <title>Emergence of the Ug99 lineage of the wheat stem rust pathogen through somatic hybridization.</title>
        <authorList>
            <person name="Li F."/>
            <person name="Upadhyaya N.M."/>
            <person name="Sperschneider J."/>
            <person name="Matny O."/>
            <person name="Nguyen-Phuc H."/>
            <person name="Mago R."/>
            <person name="Raley C."/>
            <person name="Miller M.E."/>
            <person name="Silverstein K.A.T."/>
            <person name="Henningsen E."/>
            <person name="Hirsch C.D."/>
            <person name="Visser B."/>
            <person name="Pretorius Z.A."/>
            <person name="Steffenson B.J."/>
            <person name="Schwessinger B."/>
            <person name="Dodds P.N."/>
            <person name="Figueroa M."/>
        </authorList>
    </citation>
    <scope>NUCLEOTIDE SEQUENCE [LARGE SCALE GENOMIC DNA]</scope>
    <source>
        <strain evidence="2 3">Ug99</strain>
    </source>
</reference>
<gene>
    <name evidence="2" type="ORF">PGTUg99_026720</name>
</gene>
<dbReference type="EMBL" id="VDEP01000441">
    <property type="protein sequence ID" value="KAA1081661.1"/>
    <property type="molecule type" value="Genomic_DNA"/>
</dbReference>
<evidence type="ECO:0000313" key="2">
    <source>
        <dbReference type="EMBL" id="KAA1081661.1"/>
    </source>
</evidence>
<evidence type="ECO:0000313" key="3">
    <source>
        <dbReference type="Proteomes" id="UP000325313"/>
    </source>
</evidence>
<protein>
    <submittedName>
        <fullName evidence="2">Uncharacterized protein</fullName>
    </submittedName>
</protein>
<dbReference type="AlphaFoldDB" id="A0A5B0MXF0"/>
<evidence type="ECO:0000256" key="1">
    <source>
        <dbReference type="SAM" id="MobiDB-lite"/>
    </source>
</evidence>
<feature type="region of interest" description="Disordered" evidence="1">
    <location>
        <begin position="56"/>
        <end position="96"/>
    </location>
</feature>
<name>A0A5B0MXF0_PUCGR</name>
<proteinExistence type="predicted"/>